<dbReference type="Pfam" id="PF01585">
    <property type="entry name" value="G-patch"/>
    <property type="match status" value="1"/>
</dbReference>
<dbReference type="InterPro" id="IPR025816">
    <property type="entry name" value="RrmJ-type_MeTrfase"/>
</dbReference>
<dbReference type="Gene3D" id="3.40.50.12760">
    <property type="match status" value="1"/>
</dbReference>
<accession>A0A8S1EWK5</accession>
<dbReference type="Pfam" id="PF01728">
    <property type="entry name" value="FtsJ"/>
    <property type="match status" value="1"/>
</dbReference>
<dbReference type="PANTHER" id="PTHR16121">
    <property type="entry name" value="CAP-SPECIFIC MRNA (NUCLEOSIDE-2'-O-)-METHYLTRANSFERASE 1-RELATED"/>
    <property type="match status" value="1"/>
</dbReference>
<feature type="domain" description="G-patch" evidence="4">
    <location>
        <begin position="72"/>
        <end position="118"/>
    </location>
</feature>
<dbReference type="FunFam" id="3.40.50.12760:FF:000004">
    <property type="entry name" value="FtsJ-like methyltransferase"/>
    <property type="match status" value="1"/>
</dbReference>
<protein>
    <recommendedName>
        <fullName evidence="1">Cap-specific mRNA (nucleoside-2'-O-)-methyltransferase 1</fullName>
        <ecNumber evidence="1">2.1.1.57</ecNumber>
    </recommendedName>
    <alternativeName>
        <fullName evidence="1">Cap1 2'O-ribose methyltransferase 1</fullName>
    </alternativeName>
</protein>
<comment type="catalytic activity">
    <reaction evidence="1">
        <text>a 5'-end (N(7)-methyl 5'-triphosphoguanosine)-ribonucleoside in mRNA + S-adenosyl-L-methionine = a 5'-end (N(7)-methyl 5'-triphosphoguanosine)-(2'-O-methyl-ribonucleoside) in mRNA + S-adenosyl-L-homocysteine + H(+)</text>
        <dbReference type="Rhea" id="RHEA:67020"/>
        <dbReference type="Rhea" id="RHEA-COMP:17167"/>
        <dbReference type="Rhea" id="RHEA-COMP:17168"/>
        <dbReference type="ChEBI" id="CHEBI:15378"/>
        <dbReference type="ChEBI" id="CHEBI:57856"/>
        <dbReference type="ChEBI" id="CHEBI:59789"/>
        <dbReference type="ChEBI" id="CHEBI:156461"/>
        <dbReference type="ChEBI" id="CHEBI:167609"/>
        <dbReference type="EC" id="2.1.1.57"/>
    </reaction>
</comment>
<comment type="subcellular location">
    <subcellularLocation>
        <location evidence="1">Nucleus</location>
    </subcellularLocation>
</comment>
<dbReference type="SMART" id="SM00443">
    <property type="entry name" value="G_patch"/>
    <property type="match status" value="1"/>
</dbReference>
<proteinExistence type="predicted"/>
<dbReference type="GO" id="GO:0005737">
    <property type="term" value="C:cytoplasm"/>
    <property type="evidence" value="ECO:0007669"/>
    <property type="project" value="TreeGrafter"/>
</dbReference>
<dbReference type="GO" id="GO:0003676">
    <property type="term" value="F:nucleic acid binding"/>
    <property type="evidence" value="ECO:0007669"/>
    <property type="project" value="UniProtKB-UniRule"/>
</dbReference>
<reference evidence="6 7" key="1">
    <citation type="submission" date="2020-04" db="EMBL/GenBank/DDBJ databases">
        <authorList>
            <person name="Laetsch R D."/>
            <person name="Stevens L."/>
            <person name="Kumar S."/>
            <person name="Blaxter L. M."/>
        </authorList>
    </citation>
    <scope>NUCLEOTIDE SEQUENCE [LARGE SCALE GENOMIC DNA]</scope>
</reference>
<evidence type="ECO:0000256" key="1">
    <source>
        <dbReference type="RuleBase" id="RU368012"/>
    </source>
</evidence>
<gene>
    <name evidence="6" type="ORF">CBOVIS_LOCUS6302</name>
</gene>
<feature type="domain" description="RrmJ-type SAM-dependent 2'-O-MTase" evidence="5">
    <location>
        <begin position="225"/>
        <end position="453"/>
    </location>
</feature>
<feature type="coiled-coil region" evidence="2">
    <location>
        <begin position="882"/>
        <end position="909"/>
    </location>
</feature>
<dbReference type="GO" id="GO:0032259">
    <property type="term" value="P:methylation"/>
    <property type="evidence" value="ECO:0007669"/>
    <property type="project" value="UniProtKB-KW"/>
</dbReference>
<dbReference type="GO" id="GO:0006370">
    <property type="term" value="P:7-methylguanosine mRNA capping"/>
    <property type="evidence" value="ECO:0007669"/>
    <property type="project" value="UniProtKB-UniRule"/>
</dbReference>
<evidence type="ECO:0000256" key="2">
    <source>
        <dbReference type="SAM" id="Coils"/>
    </source>
</evidence>
<feature type="compositionally biased region" description="Basic and acidic residues" evidence="3">
    <location>
        <begin position="13"/>
        <end position="23"/>
    </location>
</feature>
<comment type="function">
    <text evidence="1">S-adenosyl-L-methionine-dependent methyltransferase that mediates RNA cap1 2'-O-ribose methylation to the 5'-cap structure of RNAs. Methylates the ribose of the first nucleotide of a m(7)GpppG-capped mRNA to produce m(7)GpppNmp (cap1).</text>
</comment>
<feature type="compositionally biased region" description="Acidic residues" evidence="3">
    <location>
        <begin position="56"/>
        <end position="67"/>
    </location>
</feature>
<sequence length="1057" mass="123343">MLPSDSGNGAAGERSEQDEKEAYARLANTRKRDLQEEFTRELEHDKPAKVPKIDDGSDEEDTIFESEPEVKPKTAAERMMEKMGYKEGKGLGKNAQGRAEPVALSTQRGRTGLGSTAGKVVARDFTEEWDESKEEKTIEEHVEWIPKCSDEKRREIADFLASDRHSQWIKIALKKLKIEDETEFCDEQVLLDMIKAKDVFDHMSDRDLREARTRANPYETIGSAFFQNRAAMKTANLDKVYDWIFSQEDTMDNKFLKKNPLDSSKPVNVDRESDLFYFADVCAGPGGFSEYMLWRKGFYNAKGFGFTLAGKDDFKLNKFCASSAYYFEPYYGVKNNGDVMDPQNIDSLEQFVMKGTHGKGVHLMMADGGFSVEGQENIQEILSKRLYLCQLLVSLCIVREGGNFFCKLFDIFTPFSVGLIYLMRICYDEISLHKPHTSRPANSERYIICKGLRKEYSDQVRDYLKEINRVMNSLKDRNDPNDVQEIIDINELKNDEEFFNAIVSHNEKLARRQKLYLDKYLSFSKNQGQFDKDQGNLREECLKYWMVPNRQRQRGREQIRQSLNALEVWGQWSPKLVCDSEFTFRPFEFIPNFLRTNIEKNIPYAAFRFVRLADKSQPMTLIAAADYVFINRNGRFENMDKQYVRIPQNTIIVVEEVKAIEKKDKMIREDHRSTILRILDAAVLNGDDVSKLSYEKRMKAAEKMCKALTLVNKEVKLGWGRQERIITPYTITAAQTFALDELDQMVGELEVLSHRQETNPIFVENGHTYVCKGLRITRILKPEWMVGWSKSQQLQFAWAPKKNTPSIFEEQWESSGCYASYWETSIVTRKEHPRIIERIKERNGIDVPVPCTVWKWTHDLRSNYGPLKILEDEQEFNGLPTMEETRAEKTEEEIKAEKEKKHLEEQQKNYRCLCRIYNKMVSRLNAHGFLKLHVIMELQKFAQIYVTGRSEQIHHAYKEMNEKISQLAEEFSPGCQLRTHDLFHVILKEFQLMERRLSTEDEFGKTIVRKNILITVMNRWRCQPAIMNPEPVDRKIGYTYAVRKRSERIRAKVITYK</sequence>
<evidence type="ECO:0000313" key="7">
    <source>
        <dbReference type="Proteomes" id="UP000494206"/>
    </source>
</evidence>
<evidence type="ECO:0000313" key="6">
    <source>
        <dbReference type="EMBL" id="CAB3403893.1"/>
    </source>
</evidence>
<dbReference type="PROSITE" id="PS51613">
    <property type="entry name" value="SAM_MT_RRMJ"/>
    <property type="match status" value="1"/>
</dbReference>
<comment type="caution">
    <text evidence="6">The sequence shown here is derived from an EMBL/GenBank/DDBJ whole genome shotgun (WGS) entry which is preliminary data.</text>
</comment>
<dbReference type="AlphaFoldDB" id="A0A8S1EWK5"/>
<dbReference type="OrthoDB" id="10251234at2759"/>
<dbReference type="InterPro" id="IPR029063">
    <property type="entry name" value="SAM-dependent_MTases_sf"/>
</dbReference>
<evidence type="ECO:0000259" key="5">
    <source>
        <dbReference type="PROSITE" id="PS51613"/>
    </source>
</evidence>
<dbReference type="GO" id="GO:0004483">
    <property type="term" value="F:methyltransferase cap1 activity"/>
    <property type="evidence" value="ECO:0007669"/>
    <property type="project" value="UniProtKB-UniRule"/>
</dbReference>
<evidence type="ECO:0000256" key="3">
    <source>
        <dbReference type="SAM" id="MobiDB-lite"/>
    </source>
</evidence>
<dbReference type="InterPro" id="IPR002877">
    <property type="entry name" value="RNA_MeTrfase_FtsJ_dom"/>
</dbReference>
<feature type="region of interest" description="Disordered" evidence="3">
    <location>
        <begin position="1"/>
        <end position="74"/>
    </location>
</feature>
<dbReference type="SUPFAM" id="SSF53335">
    <property type="entry name" value="S-adenosyl-L-methionine-dependent methyltransferases"/>
    <property type="match status" value="1"/>
</dbReference>
<dbReference type="PANTHER" id="PTHR16121:SF0">
    <property type="entry name" value="CAP-SPECIFIC MRNA (NUCLEOSIDE-2'-O-)-METHYLTRANSFERASE 1"/>
    <property type="match status" value="1"/>
</dbReference>
<keyword evidence="1" id="KW-0808">Transferase</keyword>
<keyword evidence="1" id="KW-0949">S-adenosyl-L-methionine</keyword>
<name>A0A8S1EWK5_9PELO</name>
<dbReference type="Proteomes" id="UP000494206">
    <property type="component" value="Unassembled WGS sequence"/>
</dbReference>
<dbReference type="InterPro" id="IPR050851">
    <property type="entry name" value="mRNA_Cap_2O-Ribose_MeTrfase"/>
</dbReference>
<dbReference type="GO" id="GO:0005634">
    <property type="term" value="C:nucleus"/>
    <property type="evidence" value="ECO:0007669"/>
    <property type="project" value="UniProtKB-SubCell"/>
</dbReference>
<dbReference type="PROSITE" id="PS50174">
    <property type="entry name" value="G_PATCH"/>
    <property type="match status" value="1"/>
</dbReference>
<feature type="compositionally biased region" description="Basic and acidic residues" evidence="3">
    <location>
        <begin position="30"/>
        <end position="55"/>
    </location>
</feature>
<organism evidence="6 7">
    <name type="scientific">Caenorhabditis bovis</name>
    <dbReference type="NCBI Taxonomy" id="2654633"/>
    <lineage>
        <taxon>Eukaryota</taxon>
        <taxon>Metazoa</taxon>
        <taxon>Ecdysozoa</taxon>
        <taxon>Nematoda</taxon>
        <taxon>Chromadorea</taxon>
        <taxon>Rhabditida</taxon>
        <taxon>Rhabditina</taxon>
        <taxon>Rhabditomorpha</taxon>
        <taxon>Rhabditoidea</taxon>
        <taxon>Rhabditidae</taxon>
        <taxon>Peloderinae</taxon>
        <taxon>Caenorhabditis</taxon>
    </lineage>
</organism>
<dbReference type="EC" id="2.1.1.57" evidence="1"/>
<dbReference type="GO" id="GO:0016556">
    <property type="term" value="P:mRNA modification"/>
    <property type="evidence" value="ECO:0007669"/>
    <property type="project" value="UniProtKB-UniRule"/>
</dbReference>
<keyword evidence="2" id="KW-0175">Coiled coil</keyword>
<keyword evidence="1" id="KW-0507">mRNA processing</keyword>
<keyword evidence="1" id="KW-0489">Methyltransferase</keyword>
<dbReference type="InterPro" id="IPR000467">
    <property type="entry name" value="G_patch_dom"/>
</dbReference>
<keyword evidence="7" id="KW-1185">Reference proteome</keyword>
<evidence type="ECO:0000259" key="4">
    <source>
        <dbReference type="PROSITE" id="PS50174"/>
    </source>
</evidence>
<dbReference type="EMBL" id="CADEPM010000004">
    <property type="protein sequence ID" value="CAB3403893.1"/>
    <property type="molecule type" value="Genomic_DNA"/>
</dbReference>
<keyword evidence="1" id="KW-0539">Nucleus</keyword>
<keyword evidence="1" id="KW-0506">mRNA capping</keyword>